<dbReference type="InterPro" id="IPR000620">
    <property type="entry name" value="EamA_dom"/>
</dbReference>
<feature type="transmembrane region" description="Helical" evidence="6">
    <location>
        <begin position="49"/>
        <end position="67"/>
    </location>
</feature>
<evidence type="ECO:0000256" key="5">
    <source>
        <dbReference type="ARBA" id="ARBA00023136"/>
    </source>
</evidence>
<dbReference type="HOGENOM" id="CLU_033863_0_2_11"/>
<keyword evidence="3 6" id="KW-0812">Transmembrane</keyword>
<proteinExistence type="inferred from homology"/>
<dbReference type="AlphaFoldDB" id="A0LU81"/>
<dbReference type="Pfam" id="PF00892">
    <property type="entry name" value="EamA"/>
    <property type="match status" value="2"/>
</dbReference>
<feature type="transmembrane region" description="Helical" evidence="6">
    <location>
        <begin position="162"/>
        <end position="184"/>
    </location>
</feature>
<dbReference type="EMBL" id="CP000481">
    <property type="protein sequence ID" value="ABK52991.1"/>
    <property type="molecule type" value="Genomic_DNA"/>
</dbReference>
<feature type="transmembrane region" description="Helical" evidence="6">
    <location>
        <begin position="191"/>
        <end position="212"/>
    </location>
</feature>
<dbReference type="STRING" id="351607.Acel_1219"/>
<evidence type="ECO:0000256" key="3">
    <source>
        <dbReference type="ARBA" id="ARBA00022692"/>
    </source>
</evidence>
<feature type="transmembrane region" description="Helical" evidence="6">
    <location>
        <begin position="253"/>
        <end position="273"/>
    </location>
</feature>
<evidence type="ECO:0000256" key="4">
    <source>
        <dbReference type="ARBA" id="ARBA00022989"/>
    </source>
</evidence>
<dbReference type="InterPro" id="IPR050638">
    <property type="entry name" value="AA-Vitamin_Transporters"/>
</dbReference>
<dbReference type="InParanoid" id="A0LU81"/>
<keyword evidence="5 6" id="KW-0472">Membrane</keyword>
<keyword evidence="4 6" id="KW-1133">Transmembrane helix</keyword>
<evidence type="ECO:0000259" key="7">
    <source>
        <dbReference type="Pfam" id="PF00892"/>
    </source>
</evidence>
<gene>
    <name evidence="8" type="ordered locus">Acel_1219</name>
</gene>
<comment type="similarity">
    <text evidence="2">Belongs to the EamA transporter family.</text>
</comment>
<feature type="transmembrane region" description="Helical" evidence="6">
    <location>
        <begin position="134"/>
        <end position="156"/>
    </location>
</feature>
<evidence type="ECO:0000313" key="8">
    <source>
        <dbReference type="EMBL" id="ABK52991.1"/>
    </source>
</evidence>
<dbReference type="InterPro" id="IPR037185">
    <property type="entry name" value="EmrE-like"/>
</dbReference>
<dbReference type="eggNOG" id="COG0697">
    <property type="taxonomic scope" value="Bacteria"/>
</dbReference>
<feature type="transmembrane region" description="Helical" evidence="6">
    <location>
        <begin position="224"/>
        <end position="246"/>
    </location>
</feature>
<feature type="transmembrane region" description="Helical" evidence="6">
    <location>
        <begin position="279"/>
        <end position="300"/>
    </location>
</feature>
<accession>A0LU81</accession>
<dbReference type="KEGG" id="ace:Acel_1219"/>
<dbReference type="GO" id="GO:0016020">
    <property type="term" value="C:membrane"/>
    <property type="evidence" value="ECO:0007669"/>
    <property type="project" value="UniProtKB-SubCell"/>
</dbReference>
<dbReference type="SUPFAM" id="SSF103481">
    <property type="entry name" value="Multidrug resistance efflux transporter EmrE"/>
    <property type="match status" value="2"/>
</dbReference>
<dbReference type="Proteomes" id="UP000008221">
    <property type="component" value="Chromosome"/>
</dbReference>
<feature type="domain" description="EamA" evidence="7">
    <location>
        <begin position="24"/>
        <end position="146"/>
    </location>
</feature>
<evidence type="ECO:0000256" key="2">
    <source>
        <dbReference type="ARBA" id="ARBA00007362"/>
    </source>
</evidence>
<evidence type="ECO:0000256" key="1">
    <source>
        <dbReference type="ARBA" id="ARBA00004141"/>
    </source>
</evidence>
<feature type="transmembrane region" description="Helical" evidence="6">
    <location>
        <begin position="79"/>
        <end position="97"/>
    </location>
</feature>
<organism evidence="8 9">
    <name type="scientific">Acidothermus cellulolyticus (strain ATCC 43068 / DSM 8971 / 11B)</name>
    <dbReference type="NCBI Taxonomy" id="351607"/>
    <lineage>
        <taxon>Bacteria</taxon>
        <taxon>Bacillati</taxon>
        <taxon>Actinomycetota</taxon>
        <taxon>Actinomycetes</taxon>
        <taxon>Acidothermales</taxon>
        <taxon>Acidothermaceae</taxon>
        <taxon>Acidothermus</taxon>
    </lineage>
</organism>
<dbReference type="RefSeq" id="WP_011720054.1">
    <property type="nucleotide sequence ID" value="NC_008578.1"/>
</dbReference>
<keyword evidence="9" id="KW-1185">Reference proteome</keyword>
<dbReference type="PANTHER" id="PTHR32322:SF9">
    <property type="entry name" value="AMINO-ACID METABOLITE EFFLUX PUMP-RELATED"/>
    <property type="match status" value="1"/>
</dbReference>
<protein>
    <recommendedName>
        <fullName evidence="7">EamA domain-containing protein</fullName>
    </recommendedName>
</protein>
<feature type="domain" description="EamA" evidence="7">
    <location>
        <begin position="162"/>
        <end position="296"/>
    </location>
</feature>
<reference evidence="8 9" key="1">
    <citation type="journal article" date="2009" name="Genome Res.">
        <title>Complete genome of the cellulolytic thermophile Acidothermus cellulolyticus 11B provides insights into its ecophysiological and evolutionary adaptations.</title>
        <authorList>
            <person name="Barabote R.D."/>
            <person name="Xie G."/>
            <person name="Leu D.H."/>
            <person name="Normand P."/>
            <person name="Necsulea A."/>
            <person name="Daubin V."/>
            <person name="Medigue C."/>
            <person name="Adney W.S."/>
            <person name="Xu X.C."/>
            <person name="Lapidus A."/>
            <person name="Parales R.E."/>
            <person name="Detter C."/>
            <person name="Pujic P."/>
            <person name="Bruce D."/>
            <person name="Lavire C."/>
            <person name="Challacombe J.F."/>
            <person name="Brettin T.S."/>
            <person name="Berry A.M."/>
        </authorList>
    </citation>
    <scope>NUCLEOTIDE SEQUENCE [LARGE SCALE GENOMIC DNA]</scope>
    <source>
        <strain evidence="9">ATCC 43068 / DSM 8971 / 11B</strain>
    </source>
</reference>
<dbReference type="PANTHER" id="PTHR32322">
    <property type="entry name" value="INNER MEMBRANE TRANSPORTER"/>
    <property type="match status" value="1"/>
</dbReference>
<sequence>MGGQTSVVTPERELALPARADLGLLALAVTAVSTSGPLIAAISMPALAIAFWRNAIASCVLVPVAFVRRREIRSVLATTWRPMVGAGLLLAAHFAAWTYGVKLSSVASATALVATQPAWSALMARVRGAVINRLAWLGIALAIVATGALTGFDVMFSRAALVGDLLALAAGMLAAGYVTVGAVARRQASTVLYTTVCYGTAACALAIGAAAARVPFSGYPLGTWLKILALTGGAQLLGHSVFNHVLRTTSPTVVSLAILFEVPGAAAIAALTLHQHLHLFHIPALAVLIGALGLVVFAGGRAVPAE</sequence>
<evidence type="ECO:0000313" key="9">
    <source>
        <dbReference type="Proteomes" id="UP000008221"/>
    </source>
</evidence>
<comment type="subcellular location">
    <subcellularLocation>
        <location evidence="1">Membrane</location>
        <topology evidence="1">Multi-pass membrane protein</topology>
    </subcellularLocation>
</comment>
<feature type="transmembrane region" description="Helical" evidence="6">
    <location>
        <begin position="103"/>
        <end position="122"/>
    </location>
</feature>
<evidence type="ECO:0000256" key="6">
    <source>
        <dbReference type="SAM" id="Phobius"/>
    </source>
</evidence>
<feature type="transmembrane region" description="Helical" evidence="6">
    <location>
        <begin position="22"/>
        <end position="43"/>
    </location>
</feature>
<name>A0LU81_ACIC1</name>